<accession>A0AAW9RFN0</accession>
<organism evidence="2 3">
    <name type="scientific">Microbaculum marinum</name>
    <dbReference type="NCBI Taxonomy" id="1764581"/>
    <lineage>
        <taxon>Bacteria</taxon>
        <taxon>Pseudomonadati</taxon>
        <taxon>Pseudomonadota</taxon>
        <taxon>Alphaproteobacteria</taxon>
        <taxon>Hyphomicrobiales</taxon>
        <taxon>Tepidamorphaceae</taxon>
        <taxon>Microbaculum</taxon>
    </lineage>
</organism>
<proteinExistence type="predicted"/>
<dbReference type="InterPro" id="IPR000639">
    <property type="entry name" value="Epox_hydrolase-like"/>
</dbReference>
<evidence type="ECO:0000259" key="1">
    <source>
        <dbReference type="Pfam" id="PF12697"/>
    </source>
</evidence>
<dbReference type="EMBL" id="JAZHOF010000005">
    <property type="protein sequence ID" value="MEJ8572564.1"/>
    <property type="molecule type" value="Genomic_DNA"/>
</dbReference>
<reference evidence="2 3" key="1">
    <citation type="submission" date="2024-02" db="EMBL/GenBank/DDBJ databases">
        <title>Genome analysis and characterization of Microbaculum marinisediminis sp. nov., isolated from marine sediment.</title>
        <authorList>
            <person name="Du Z.-J."/>
            <person name="Ye Y.-Q."/>
            <person name="Zhang Z.-R."/>
            <person name="Yuan S.-M."/>
            <person name="Zhang X.-Y."/>
        </authorList>
    </citation>
    <scope>NUCLEOTIDE SEQUENCE [LARGE SCALE GENOMIC DNA]</scope>
    <source>
        <strain evidence="2 3">SDUM1044001</strain>
    </source>
</reference>
<dbReference type="InterPro" id="IPR029058">
    <property type="entry name" value="AB_hydrolase_fold"/>
</dbReference>
<evidence type="ECO:0000313" key="2">
    <source>
        <dbReference type="EMBL" id="MEJ8572564.1"/>
    </source>
</evidence>
<dbReference type="Pfam" id="PF12697">
    <property type="entry name" value="Abhydrolase_6"/>
    <property type="match status" value="1"/>
</dbReference>
<evidence type="ECO:0000313" key="3">
    <source>
        <dbReference type="Proteomes" id="UP001378188"/>
    </source>
</evidence>
<protein>
    <submittedName>
        <fullName evidence="2">Alpha/beta hydrolase</fullName>
    </submittedName>
</protein>
<dbReference type="PRINTS" id="PR00111">
    <property type="entry name" value="ABHYDROLASE"/>
</dbReference>
<dbReference type="SUPFAM" id="SSF53474">
    <property type="entry name" value="alpha/beta-Hydrolases"/>
    <property type="match status" value="1"/>
</dbReference>
<dbReference type="AlphaFoldDB" id="A0AAW9RFN0"/>
<gene>
    <name evidence="2" type="ORF">V3328_13825</name>
</gene>
<keyword evidence="2" id="KW-0378">Hydrolase</keyword>
<dbReference type="RefSeq" id="WP_340330262.1">
    <property type="nucleotide sequence ID" value="NZ_JAZHOF010000005.1"/>
</dbReference>
<keyword evidence="3" id="KW-1185">Reference proteome</keyword>
<dbReference type="InterPro" id="IPR050266">
    <property type="entry name" value="AB_hydrolase_sf"/>
</dbReference>
<feature type="domain" description="AB hydrolase-1" evidence="1">
    <location>
        <begin position="5"/>
        <end position="237"/>
    </location>
</feature>
<dbReference type="Gene3D" id="3.40.50.1820">
    <property type="entry name" value="alpha/beta hydrolase"/>
    <property type="match status" value="1"/>
</dbReference>
<dbReference type="PRINTS" id="PR00412">
    <property type="entry name" value="EPOXHYDRLASE"/>
</dbReference>
<dbReference type="PANTHER" id="PTHR43798">
    <property type="entry name" value="MONOACYLGLYCEROL LIPASE"/>
    <property type="match status" value="1"/>
</dbReference>
<name>A0AAW9RFN0_9HYPH</name>
<dbReference type="PANTHER" id="PTHR43798:SF33">
    <property type="entry name" value="HYDROLASE, PUTATIVE (AFU_ORTHOLOGUE AFUA_2G14860)-RELATED"/>
    <property type="match status" value="1"/>
</dbReference>
<comment type="caution">
    <text evidence="2">The sequence shown here is derived from an EMBL/GenBank/DDBJ whole genome shotgun (WGS) entry which is preliminary data.</text>
</comment>
<dbReference type="Proteomes" id="UP001378188">
    <property type="component" value="Unassembled WGS sequence"/>
</dbReference>
<dbReference type="InterPro" id="IPR000073">
    <property type="entry name" value="AB_hydrolase_1"/>
</dbReference>
<dbReference type="GO" id="GO:0016020">
    <property type="term" value="C:membrane"/>
    <property type="evidence" value="ECO:0007669"/>
    <property type="project" value="TreeGrafter"/>
</dbReference>
<sequence length="250" mass="26225">MSVPIVLLSGVGSDCRMFDPVVGRLGGDFEIIAWDMPGYGGKPLDGAFSFADLAAGVIAELDGRGIDKAIPLGHSIGGMVAQEIAALHPDRISALILSGTTPVFGSRDGSFQEAFLKARLGPLDAGRTMADLAREAATSLVGPDPDPAAGPAIEALMADLPEESYRAGLTCLVTFNRRAELERIAVPTLLIAGDEDGNAPLKTMARMAELIAGARLEVLDKTGHMAPLECPDRFADAVRTFLESLPEDVK</sequence>
<dbReference type="GO" id="GO:0016787">
    <property type="term" value="F:hydrolase activity"/>
    <property type="evidence" value="ECO:0007669"/>
    <property type="project" value="UniProtKB-KW"/>
</dbReference>